<evidence type="ECO:0000313" key="2">
    <source>
        <dbReference type="Proteomes" id="UP000589738"/>
    </source>
</evidence>
<organism evidence="1 2">
    <name type="scientific">Chryseobacterium shigense</name>
    <dbReference type="NCBI Taxonomy" id="297244"/>
    <lineage>
        <taxon>Bacteria</taxon>
        <taxon>Pseudomonadati</taxon>
        <taxon>Bacteroidota</taxon>
        <taxon>Flavobacteriia</taxon>
        <taxon>Flavobacteriales</taxon>
        <taxon>Weeksellaceae</taxon>
        <taxon>Chryseobacterium group</taxon>
        <taxon>Chryseobacterium</taxon>
    </lineage>
</organism>
<dbReference type="RefSeq" id="WP_184160164.1">
    <property type="nucleotide sequence ID" value="NZ_JACHLC010000001.1"/>
</dbReference>
<proteinExistence type="predicted"/>
<sequence>MQKLKYIYQNWNRSYYKLQSEEVTIKYYQRFYKSKMPKKMLTEKTQDVKTWAKYAYSANKDFMQRMWQGEFSLKNLDTFNDKVDEIARIFNVTALLETTEQPYAYLDIGGAFATVCFIDEYNRVYMQYSFQNDDISVDSEEFKNRFKNDNLFLVELEVFIYPEEMIDERWQNKDYISYAFTPAGYLEVTKIFDVRGDALTEKYIAESPVNVESNWEPYPEFGEWESIFRMKRWKEGELAEGIKLPENTGN</sequence>
<keyword evidence="2" id="KW-1185">Reference proteome</keyword>
<dbReference type="EMBL" id="JACHLC010000001">
    <property type="protein sequence ID" value="MBB6369756.1"/>
    <property type="molecule type" value="Genomic_DNA"/>
</dbReference>
<comment type="caution">
    <text evidence="1">The sequence shown here is derived from an EMBL/GenBank/DDBJ whole genome shotgun (WGS) entry which is preliminary data.</text>
</comment>
<dbReference type="AlphaFoldDB" id="A0A841MXU6"/>
<protein>
    <submittedName>
        <fullName evidence="1">Uncharacterized protein</fullName>
    </submittedName>
</protein>
<accession>A0A841MXU6</accession>
<name>A0A841MXU6_9FLAO</name>
<gene>
    <name evidence="1" type="ORF">HNP36_000809</name>
</gene>
<evidence type="ECO:0000313" key="1">
    <source>
        <dbReference type="EMBL" id="MBB6369756.1"/>
    </source>
</evidence>
<dbReference type="Proteomes" id="UP000589738">
    <property type="component" value="Unassembled WGS sequence"/>
</dbReference>
<reference evidence="1 2" key="1">
    <citation type="submission" date="2020-08" db="EMBL/GenBank/DDBJ databases">
        <title>Functional genomics of gut bacteria from endangered species of beetles.</title>
        <authorList>
            <person name="Carlos-Shanley C."/>
        </authorList>
    </citation>
    <scope>NUCLEOTIDE SEQUENCE [LARGE SCALE GENOMIC DNA]</scope>
    <source>
        <strain evidence="1 2">S00136</strain>
    </source>
</reference>